<organism evidence="1 2">
    <name type="scientific">Amphibalanus amphitrite</name>
    <name type="common">Striped barnacle</name>
    <name type="synonym">Balanus amphitrite</name>
    <dbReference type="NCBI Taxonomy" id="1232801"/>
    <lineage>
        <taxon>Eukaryota</taxon>
        <taxon>Metazoa</taxon>
        <taxon>Ecdysozoa</taxon>
        <taxon>Arthropoda</taxon>
        <taxon>Crustacea</taxon>
        <taxon>Multicrustacea</taxon>
        <taxon>Cirripedia</taxon>
        <taxon>Thoracica</taxon>
        <taxon>Thoracicalcarea</taxon>
        <taxon>Balanomorpha</taxon>
        <taxon>Balanoidea</taxon>
        <taxon>Balanidae</taxon>
        <taxon>Amphibalaninae</taxon>
        <taxon>Amphibalanus</taxon>
    </lineage>
</organism>
<name>A0A6A4VNR1_AMPAM</name>
<evidence type="ECO:0000313" key="2">
    <source>
        <dbReference type="Proteomes" id="UP000440578"/>
    </source>
</evidence>
<proteinExistence type="predicted"/>
<accession>A0A6A4VNR1</accession>
<sequence length="70" mass="8021">MPHTLESADGGREERFRIPRPFGLRRAWTFRRDSPSPKQVRRSKLQRRKLSRILTICGGDNGETACVVGI</sequence>
<dbReference type="AlphaFoldDB" id="A0A6A4VNR1"/>
<gene>
    <name evidence="1" type="ORF">FJT64_006725</name>
</gene>
<comment type="caution">
    <text evidence="1">The sequence shown here is derived from an EMBL/GenBank/DDBJ whole genome shotgun (WGS) entry which is preliminary data.</text>
</comment>
<reference evidence="1 2" key="1">
    <citation type="submission" date="2019-07" db="EMBL/GenBank/DDBJ databases">
        <title>Draft genome assembly of a fouling barnacle, Amphibalanus amphitrite (Darwin, 1854): The first reference genome for Thecostraca.</title>
        <authorList>
            <person name="Kim W."/>
        </authorList>
    </citation>
    <scope>NUCLEOTIDE SEQUENCE [LARGE SCALE GENOMIC DNA]</scope>
    <source>
        <strain evidence="1">SNU_AA5</strain>
        <tissue evidence="1">Soma without cirri and trophi</tissue>
    </source>
</reference>
<dbReference type="EMBL" id="VIIS01001597">
    <property type="protein sequence ID" value="KAF0295805.1"/>
    <property type="molecule type" value="Genomic_DNA"/>
</dbReference>
<keyword evidence="2" id="KW-1185">Reference proteome</keyword>
<dbReference type="Proteomes" id="UP000440578">
    <property type="component" value="Unassembled WGS sequence"/>
</dbReference>
<evidence type="ECO:0000313" key="1">
    <source>
        <dbReference type="EMBL" id="KAF0295805.1"/>
    </source>
</evidence>
<protein>
    <submittedName>
        <fullName evidence="1">Uncharacterized protein</fullName>
    </submittedName>
</protein>